<organism evidence="3 4">
    <name type="scientific">Onchocerca flexuosa</name>
    <dbReference type="NCBI Taxonomy" id="387005"/>
    <lineage>
        <taxon>Eukaryota</taxon>
        <taxon>Metazoa</taxon>
        <taxon>Ecdysozoa</taxon>
        <taxon>Nematoda</taxon>
        <taxon>Chromadorea</taxon>
        <taxon>Rhabditida</taxon>
        <taxon>Spirurina</taxon>
        <taxon>Spiruromorpha</taxon>
        <taxon>Filarioidea</taxon>
        <taxon>Onchocercidae</taxon>
        <taxon>Onchocerca</taxon>
    </lineage>
</organism>
<dbReference type="EMBL" id="KZ269978">
    <property type="protein sequence ID" value="OZC12163.1"/>
    <property type="molecule type" value="Genomic_DNA"/>
</dbReference>
<evidence type="ECO:0000313" key="3">
    <source>
        <dbReference type="EMBL" id="OZC12163.1"/>
    </source>
</evidence>
<dbReference type="AlphaFoldDB" id="A0A238C3X1"/>
<dbReference type="Proteomes" id="UP000242913">
    <property type="component" value="Unassembled WGS sequence"/>
</dbReference>
<sequence length="245" mass="27941">MNIRRYSQEAVGMSREIYVLLFSLSLALTVKLQNNALAINKETIFVAIQNNLEEVSNFHKIMRIVSVVTLTLMGIIATIIFSWNILDYQVVHLNNSLSKIIHFSYRQQYECSKIEAFSRGYGRRAQKRFHLKPRSPESIIQSSTILTEKENNGKKEKEFLASTNSNISEHSTGQEPKSTDFPTLIPSKFRSSAGQDDSLYNKMSLAQKHQSGWDEIEMMRHGLINCDCIRTTLPESISVTCLVTE</sequence>
<keyword evidence="2" id="KW-1133">Transmembrane helix</keyword>
<accession>A0A238C3X1</accession>
<evidence type="ECO:0000256" key="1">
    <source>
        <dbReference type="SAM" id="MobiDB-lite"/>
    </source>
</evidence>
<feature type="region of interest" description="Disordered" evidence="1">
    <location>
        <begin position="163"/>
        <end position="183"/>
    </location>
</feature>
<feature type="compositionally biased region" description="Polar residues" evidence="1">
    <location>
        <begin position="163"/>
        <end position="176"/>
    </location>
</feature>
<evidence type="ECO:0000256" key="2">
    <source>
        <dbReference type="SAM" id="Phobius"/>
    </source>
</evidence>
<evidence type="ECO:0000313" key="4">
    <source>
        <dbReference type="Proteomes" id="UP000242913"/>
    </source>
</evidence>
<gene>
    <name evidence="3" type="ORF">X798_00684</name>
</gene>
<keyword evidence="4" id="KW-1185">Reference proteome</keyword>
<dbReference type="OrthoDB" id="5866201at2759"/>
<keyword evidence="2" id="KW-0472">Membrane</keyword>
<protein>
    <submittedName>
        <fullName evidence="3">Uncharacterized protein</fullName>
    </submittedName>
</protein>
<reference evidence="3 4" key="1">
    <citation type="submission" date="2015-12" db="EMBL/GenBank/DDBJ databases">
        <title>Draft genome of the nematode, Onchocerca flexuosa.</title>
        <authorList>
            <person name="Mitreva M."/>
        </authorList>
    </citation>
    <scope>NUCLEOTIDE SEQUENCE [LARGE SCALE GENOMIC DNA]</scope>
    <source>
        <strain evidence="3">Red Deer</strain>
    </source>
</reference>
<keyword evidence="2" id="KW-0812">Transmembrane</keyword>
<feature type="transmembrane region" description="Helical" evidence="2">
    <location>
        <begin position="62"/>
        <end position="86"/>
    </location>
</feature>
<name>A0A238C3X1_9BILA</name>
<proteinExistence type="predicted"/>